<reference evidence="9" key="1">
    <citation type="journal article" date="2013" name="Nature">
        <title>Pan genome of the phytoplankton Emiliania underpins its global distribution.</title>
        <authorList>
            <person name="Read B.A."/>
            <person name="Kegel J."/>
            <person name="Klute M.J."/>
            <person name="Kuo A."/>
            <person name="Lefebvre S.C."/>
            <person name="Maumus F."/>
            <person name="Mayer C."/>
            <person name="Miller J."/>
            <person name="Monier A."/>
            <person name="Salamov A."/>
            <person name="Young J."/>
            <person name="Aguilar M."/>
            <person name="Claverie J.M."/>
            <person name="Frickenhaus S."/>
            <person name="Gonzalez K."/>
            <person name="Herman E.K."/>
            <person name="Lin Y.C."/>
            <person name="Napier J."/>
            <person name="Ogata H."/>
            <person name="Sarno A.F."/>
            <person name="Shmutz J."/>
            <person name="Schroeder D."/>
            <person name="de Vargas C."/>
            <person name="Verret F."/>
            <person name="von Dassow P."/>
            <person name="Valentin K."/>
            <person name="Van de Peer Y."/>
            <person name="Wheeler G."/>
            <person name="Dacks J.B."/>
            <person name="Delwiche C.F."/>
            <person name="Dyhrman S.T."/>
            <person name="Glockner G."/>
            <person name="John U."/>
            <person name="Richards T."/>
            <person name="Worden A.Z."/>
            <person name="Zhang X."/>
            <person name="Grigoriev I.V."/>
            <person name="Allen A.E."/>
            <person name="Bidle K."/>
            <person name="Borodovsky M."/>
            <person name="Bowler C."/>
            <person name="Brownlee C."/>
            <person name="Cock J.M."/>
            <person name="Elias M."/>
            <person name="Gladyshev V.N."/>
            <person name="Groth M."/>
            <person name="Guda C."/>
            <person name="Hadaegh A."/>
            <person name="Iglesias-Rodriguez M.D."/>
            <person name="Jenkins J."/>
            <person name="Jones B.M."/>
            <person name="Lawson T."/>
            <person name="Leese F."/>
            <person name="Lindquist E."/>
            <person name="Lobanov A."/>
            <person name="Lomsadze A."/>
            <person name="Malik S.B."/>
            <person name="Marsh M.E."/>
            <person name="Mackinder L."/>
            <person name="Mock T."/>
            <person name="Mueller-Roeber B."/>
            <person name="Pagarete A."/>
            <person name="Parker M."/>
            <person name="Probert I."/>
            <person name="Quesneville H."/>
            <person name="Raines C."/>
            <person name="Rensing S.A."/>
            <person name="Riano-Pachon D.M."/>
            <person name="Richier S."/>
            <person name="Rokitta S."/>
            <person name="Shiraiwa Y."/>
            <person name="Soanes D.M."/>
            <person name="van der Giezen M."/>
            <person name="Wahlund T.M."/>
            <person name="Williams B."/>
            <person name="Wilson W."/>
            <person name="Wolfe G."/>
            <person name="Wurch L.L."/>
        </authorList>
    </citation>
    <scope>NUCLEOTIDE SEQUENCE</scope>
</reference>
<dbReference type="GO" id="GO:0000139">
    <property type="term" value="C:Golgi membrane"/>
    <property type="evidence" value="ECO:0007669"/>
    <property type="project" value="TreeGrafter"/>
</dbReference>
<protein>
    <recommendedName>
        <fullName evidence="7">L-type lectin-like domain-containing protein</fullName>
    </recommendedName>
</protein>
<keyword evidence="5" id="KW-0472">Membrane</keyword>
<dbReference type="InterPro" id="IPR051136">
    <property type="entry name" value="Intracellular_Lectin-GPT"/>
</dbReference>
<dbReference type="Proteomes" id="UP000013827">
    <property type="component" value="Unassembled WGS sequence"/>
</dbReference>
<feature type="domain" description="L-type lectin-like" evidence="7">
    <location>
        <begin position="2"/>
        <end position="76"/>
    </location>
</feature>
<evidence type="ECO:0000256" key="2">
    <source>
        <dbReference type="ARBA" id="ARBA00022692"/>
    </source>
</evidence>
<dbReference type="PANTHER" id="PTHR12223">
    <property type="entry name" value="VESICULAR MANNOSE-BINDING LECTIN"/>
    <property type="match status" value="1"/>
</dbReference>
<evidence type="ECO:0000313" key="8">
    <source>
        <dbReference type="EnsemblProtists" id="EOD41101"/>
    </source>
</evidence>
<dbReference type="SUPFAM" id="SSF49899">
    <property type="entry name" value="Concanavalin A-like lectins/glucanases"/>
    <property type="match status" value="1"/>
</dbReference>
<dbReference type="PANTHER" id="PTHR12223:SF28">
    <property type="entry name" value="LECTIN, MANNOSE BINDING 1 LIKE"/>
    <property type="match status" value="1"/>
</dbReference>
<name>A0A0D3KZB6_EMIH1</name>
<organism evidence="8 9">
    <name type="scientific">Emiliania huxleyi (strain CCMP1516)</name>
    <dbReference type="NCBI Taxonomy" id="280463"/>
    <lineage>
        <taxon>Eukaryota</taxon>
        <taxon>Haptista</taxon>
        <taxon>Haptophyta</taxon>
        <taxon>Prymnesiophyceae</taxon>
        <taxon>Isochrysidales</taxon>
        <taxon>Noelaerhabdaceae</taxon>
        <taxon>Emiliania</taxon>
    </lineage>
</organism>
<evidence type="ECO:0000256" key="1">
    <source>
        <dbReference type="ARBA" id="ARBA00004479"/>
    </source>
</evidence>
<dbReference type="PaxDb" id="2903-EOD41101"/>
<sequence length="162" mass="17036">MKHSFMAPFEAVNDFTGMRVISDWELGGSAVAHRGFVRLTAEKQSQKGWIANRNSFEGGEWSLAMELRATGESQACRESSAALPPRCHAASRPPAAGERLQLGFIAAAHTSSPLAHPAPTLPSDLPPSARLTCTASAELSLPCGGSTSSGTGSRSGSRRRTT</sequence>
<dbReference type="GO" id="GO:0005537">
    <property type="term" value="F:D-mannose binding"/>
    <property type="evidence" value="ECO:0007669"/>
    <property type="project" value="TreeGrafter"/>
</dbReference>
<feature type="region of interest" description="Disordered" evidence="6">
    <location>
        <begin position="139"/>
        <end position="162"/>
    </location>
</feature>
<reference evidence="8" key="2">
    <citation type="submission" date="2024-10" db="UniProtKB">
        <authorList>
            <consortium name="EnsemblProtists"/>
        </authorList>
    </citation>
    <scope>IDENTIFICATION</scope>
</reference>
<dbReference type="Gene3D" id="2.60.120.200">
    <property type="match status" value="1"/>
</dbReference>
<feature type="compositionally biased region" description="Low complexity" evidence="6">
    <location>
        <begin position="144"/>
        <end position="155"/>
    </location>
</feature>
<dbReference type="AlphaFoldDB" id="A0A0D3KZB6"/>
<dbReference type="GO" id="GO:0005793">
    <property type="term" value="C:endoplasmic reticulum-Golgi intermediate compartment"/>
    <property type="evidence" value="ECO:0007669"/>
    <property type="project" value="TreeGrafter"/>
</dbReference>
<evidence type="ECO:0000256" key="5">
    <source>
        <dbReference type="ARBA" id="ARBA00023136"/>
    </source>
</evidence>
<dbReference type="GO" id="GO:0006888">
    <property type="term" value="P:endoplasmic reticulum to Golgi vesicle-mediated transport"/>
    <property type="evidence" value="ECO:0007669"/>
    <property type="project" value="TreeGrafter"/>
</dbReference>
<dbReference type="HOGENOM" id="CLU_1638499_0_0_1"/>
<evidence type="ECO:0000259" key="7">
    <source>
        <dbReference type="Pfam" id="PF03388"/>
    </source>
</evidence>
<evidence type="ECO:0000313" key="9">
    <source>
        <dbReference type="Proteomes" id="UP000013827"/>
    </source>
</evidence>
<evidence type="ECO:0000256" key="3">
    <source>
        <dbReference type="ARBA" id="ARBA00022729"/>
    </source>
</evidence>
<keyword evidence="4" id="KW-1133">Transmembrane helix</keyword>
<dbReference type="GO" id="GO:0030134">
    <property type="term" value="C:COPII-coated ER to Golgi transport vesicle"/>
    <property type="evidence" value="ECO:0007669"/>
    <property type="project" value="TreeGrafter"/>
</dbReference>
<comment type="subcellular location">
    <subcellularLocation>
        <location evidence="1">Membrane</location>
        <topology evidence="1">Single-pass type I membrane protein</topology>
    </subcellularLocation>
</comment>
<dbReference type="InterPro" id="IPR005052">
    <property type="entry name" value="Lectin_leg"/>
</dbReference>
<dbReference type="KEGG" id="ehx:EMIHUDRAFT_259896"/>
<accession>A0A0D3KZB6</accession>
<keyword evidence="2" id="KW-0812">Transmembrane</keyword>
<evidence type="ECO:0000256" key="6">
    <source>
        <dbReference type="SAM" id="MobiDB-lite"/>
    </source>
</evidence>
<evidence type="ECO:0000256" key="4">
    <source>
        <dbReference type="ARBA" id="ARBA00022989"/>
    </source>
</evidence>
<dbReference type="GO" id="GO:0005789">
    <property type="term" value="C:endoplasmic reticulum membrane"/>
    <property type="evidence" value="ECO:0007669"/>
    <property type="project" value="TreeGrafter"/>
</dbReference>
<keyword evidence="9" id="KW-1185">Reference proteome</keyword>
<keyword evidence="3" id="KW-0732">Signal</keyword>
<proteinExistence type="predicted"/>
<dbReference type="EnsemblProtists" id="EOD41101">
    <property type="protein sequence ID" value="EOD41101"/>
    <property type="gene ID" value="EMIHUDRAFT_259896"/>
</dbReference>
<dbReference type="InterPro" id="IPR013320">
    <property type="entry name" value="ConA-like_dom_sf"/>
</dbReference>
<dbReference type="RefSeq" id="XP_005793530.1">
    <property type="nucleotide sequence ID" value="XM_005793473.1"/>
</dbReference>
<dbReference type="GeneID" id="17286372"/>
<dbReference type="Pfam" id="PF03388">
    <property type="entry name" value="Lectin_leg-like"/>
    <property type="match status" value="1"/>
</dbReference>